<dbReference type="GO" id="GO:0005524">
    <property type="term" value="F:ATP binding"/>
    <property type="evidence" value="ECO:0007669"/>
    <property type="project" value="UniProtKB-KW"/>
</dbReference>
<evidence type="ECO:0000256" key="5">
    <source>
        <dbReference type="ARBA" id="ARBA00038035"/>
    </source>
</evidence>
<dbReference type="OrthoDB" id="10252354at2759"/>
<dbReference type="Pfam" id="PF00069">
    <property type="entry name" value="Pkinase"/>
    <property type="match status" value="1"/>
</dbReference>
<dbReference type="PaxDb" id="55529-EKX50765"/>
<feature type="domain" description="Protein kinase" evidence="10">
    <location>
        <begin position="4"/>
        <end position="265"/>
    </location>
</feature>
<name>L1JRG7_GUITC</name>
<dbReference type="Gene3D" id="3.30.200.20">
    <property type="entry name" value="Phosphorylase Kinase, domain 1"/>
    <property type="match status" value="1"/>
</dbReference>
<dbReference type="SMART" id="SM00220">
    <property type="entry name" value="S_TKc"/>
    <property type="match status" value="1"/>
</dbReference>
<dbReference type="SUPFAM" id="SSF56112">
    <property type="entry name" value="Protein kinase-like (PK-like)"/>
    <property type="match status" value="1"/>
</dbReference>
<evidence type="ECO:0000256" key="8">
    <source>
        <dbReference type="ARBA" id="ARBA00049299"/>
    </source>
</evidence>
<evidence type="ECO:0000256" key="4">
    <source>
        <dbReference type="ARBA" id="ARBA00022840"/>
    </source>
</evidence>
<gene>
    <name evidence="11" type="ORF">GUITHDRAFT_66461</name>
</gene>
<dbReference type="eggNOG" id="KOG0581">
    <property type="taxonomic scope" value="Eukaryota"/>
</dbReference>
<dbReference type="EC" id="2.7.12.2" evidence="6"/>
<dbReference type="PANTHER" id="PTHR48013:SF9">
    <property type="entry name" value="DUAL SPECIFICITY MITOGEN-ACTIVATED PROTEIN KINASE KINASE 5"/>
    <property type="match status" value="1"/>
</dbReference>
<evidence type="ECO:0000256" key="1">
    <source>
        <dbReference type="ARBA" id="ARBA00022679"/>
    </source>
</evidence>
<dbReference type="RefSeq" id="XP_005837745.1">
    <property type="nucleotide sequence ID" value="XM_005837688.1"/>
</dbReference>
<dbReference type="KEGG" id="gtt:GUITHDRAFT_66461"/>
<reference evidence="13" key="2">
    <citation type="submission" date="2012-11" db="EMBL/GenBank/DDBJ databases">
        <authorList>
            <person name="Kuo A."/>
            <person name="Curtis B.A."/>
            <person name="Tanifuji G."/>
            <person name="Burki F."/>
            <person name="Gruber A."/>
            <person name="Irimia M."/>
            <person name="Maruyama S."/>
            <person name="Arias M.C."/>
            <person name="Ball S.G."/>
            <person name="Gile G.H."/>
            <person name="Hirakawa Y."/>
            <person name="Hopkins J.F."/>
            <person name="Rensing S.A."/>
            <person name="Schmutz J."/>
            <person name="Symeonidi A."/>
            <person name="Elias M."/>
            <person name="Eveleigh R.J."/>
            <person name="Herman E.K."/>
            <person name="Klute M.J."/>
            <person name="Nakayama T."/>
            <person name="Obornik M."/>
            <person name="Reyes-Prieto A."/>
            <person name="Armbrust E.V."/>
            <person name="Aves S.J."/>
            <person name="Beiko R.G."/>
            <person name="Coutinho P."/>
            <person name="Dacks J.B."/>
            <person name="Durnford D.G."/>
            <person name="Fast N.M."/>
            <person name="Green B.R."/>
            <person name="Grisdale C."/>
            <person name="Hempe F."/>
            <person name="Henrissat B."/>
            <person name="Hoppner M.P."/>
            <person name="Ishida K.-I."/>
            <person name="Kim E."/>
            <person name="Koreny L."/>
            <person name="Kroth P.G."/>
            <person name="Liu Y."/>
            <person name="Malik S.-B."/>
            <person name="Maier U.G."/>
            <person name="McRose D."/>
            <person name="Mock T."/>
            <person name="Neilson J.A."/>
            <person name="Onodera N.T."/>
            <person name="Poole A.M."/>
            <person name="Pritham E.J."/>
            <person name="Richards T.A."/>
            <person name="Rocap G."/>
            <person name="Roy S.W."/>
            <person name="Sarai C."/>
            <person name="Schaack S."/>
            <person name="Shirato S."/>
            <person name="Slamovits C.H."/>
            <person name="Spencer D.F."/>
            <person name="Suzuki S."/>
            <person name="Worden A.Z."/>
            <person name="Zauner S."/>
            <person name="Barry K."/>
            <person name="Bell C."/>
            <person name="Bharti A.K."/>
            <person name="Crow J.A."/>
            <person name="Grimwood J."/>
            <person name="Kramer R."/>
            <person name="Lindquist E."/>
            <person name="Lucas S."/>
            <person name="Salamov A."/>
            <person name="McFadden G.I."/>
            <person name="Lane C.E."/>
            <person name="Keeling P.J."/>
            <person name="Gray M.W."/>
            <person name="Grigoriev I.V."/>
            <person name="Archibald J.M."/>
        </authorList>
    </citation>
    <scope>NUCLEOTIDE SEQUENCE</scope>
    <source>
        <strain evidence="13">CCMP2712</strain>
    </source>
</reference>
<evidence type="ECO:0000256" key="3">
    <source>
        <dbReference type="ARBA" id="ARBA00022777"/>
    </source>
</evidence>
<evidence type="ECO:0000313" key="11">
    <source>
        <dbReference type="EMBL" id="EKX50765.1"/>
    </source>
</evidence>
<keyword evidence="4" id="KW-0067">ATP-binding</keyword>
<dbReference type="STRING" id="905079.L1JRG7"/>
<evidence type="ECO:0000313" key="13">
    <source>
        <dbReference type="Proteomes" id="UP000011087"/>
    </source>
</evidence>
<reference evidence="11 13" key="1">
    <citation type="journal article" date="2012" name="Nature">
        <title>Algal genomes reveal evolutionary mosaicism and the fate of nucleomorphs.</title>
        <authorList>
            <consortium name="DOE Joint Genome Institute"/>
            <person name="Curtis B.A."/>
            <person name="Tanifuji G."/>
            <person name="Burki F."/>
            <person name="Gruber A."/>
            <person name="Irimia M."/>
            <person name="Maruyama S."/>
            <person name="Arias M.C."/>
            <person name="Ball S.G."/>
            <person name="Gile G.H."/>
            <person name="Hirakawa Y."/>
            <person name="Hopkins J.F."/>
            <person name="Kuo A."/>
            <person name="Rensing S.A."/>
            <person name="Schmutz J."/>
            <person name="Symeonidi A."/>
            <person name="Elias M."/>
            <person name="Eveleigh R.J."/>
            <person name="Herman E.K."/>
            <person name="Klute M.J."/>
            <person name="Nakayama T."/>
            <person name="Obornik M."/>
            <person name="Reyes-Prieto A."/>
            <person name="Armbrust E.V."/>
            <person name="Aves S.J."/>
            <person name="Beiko R.G."/>
            <person name="Coutinho P."/>
            <person name="Dacks J.B."/>
            <person name="Durnford D.G."/>
            <person name="Fast N.M."/>
            <person name="Green B.R."/>
            <person name="Grisdale C.J."/>
            <person name="Hempel F."/>
            <person name="Henrissat B."/>
            <person name="Hoppner M.P."/>
            <person name="Ishida K."/>
            <person name="Kim E."/>
            <person name="Koreny L."/>
            <person name="Kroth P.G."/>
            <person name="Liu Y."/>
            <person name="Malik S.B."/>
            <person name="Maier U.G."/>
            <person name="McRose D."/>
            <person name="Mock T."/>
            <person name="Neilson J.A."/>
            <person name="Onodera N.T."/>
            <person name="Poole A.M."/>
            <person name="Pritham E.J."/>
            <person name="Richards T.A."/>
            <person name="Rocap G."/>
            <person name="Roy S.W."/>
            <person name="Sarai C."/>
            <person name="Schaack S."/>
            <person name="Shirato S."/>
            <person name="Slamovits C.H."/>
            <person name="Spencer D.F."/>
            <person name="Suzuki S."/>
            <person name="Worden A.Z."/>
            <person name="Zauner S."/>
            <person name="Barry K."/>
            <person name="Bell C."/>
            <person name="Bharti A.K."/>
            <person name="Crow J.A."/>
            <person name="Grimwood J."/>
            <person name="Kramer R."/>
            <person name="Lindquist E."/>
            <person name="Lucas S."/>
            <person name="Salamov A."/>
            <person name="McFadden G.I."/>
            <person name="Lane C.E."/>
            <person name="Keeling P.J."/>
            <person name="Gray M.W."/>
            <person name="Grigoriev I.V."/>
            <person name="Archibald J.M."/>
        </authorList>
    </citation>
    <scope>NUCLEOTIDE SEQUENCE</scope>
    <source>
        <strain evidence="11 13">CCMP2712</strain>
    </source>
</reference>
<protein>
    <recommendedName>
        <fullName evidence="6">mitogen-activated protein kinase kinase</fullName>
        <ecNumber evidence="6">2.7.12.2</ecNumber>
    </recommendedName>
</protein>
<proteinExistence type="inferred from homology"/>
<keyword evidence="13" id="KW-1185">Reference proteome</keyword>
<dbReference type="AlphaFoldDB" id="L1JRG7"/>
<keyword evidence="3" id="KW-0418">Kinase</keyword>
<dbReference type="Proteomes" id="UP000011087">
    <property type="component" value="Unassembled WGS sequence"/>
</dbReference>
<dbReference type="GeneID" id="17307442"/>
<keyword evidence="1" id="KW-0808">Transferase</keyword>
<comment type="catalytic activity">
    <reaction evidence="7">
        <text>L-seryl-[protein] + ATP = O-phospho-L-seryl-[protein] + ADP + H(+)</text>
        <dbReference type="Rhea" id="RHEA:17989"/>
        <dbReference type="Rhea" id="RHEA-COMP:9863"/>
        <dbReference type="Rhea" id="RHEA-COMP:11604"/>
        <dbReference type="ChEBI" id="CHEBI:15378"/>
        <dbReference type="ChEBI" id="CHEBI:29999"/>
        <dbReference type="ChEBI" id="CHEBI:30616"/>
        <dbReference type="ChEBI" id="CHEBI:83421"/>
        <dbReference type="ChEBI" id="CHEBI:456216"/>
        <dbReference type="EC" id="2.7.12.2"/>
    </reaction>
</comment>
<dbReference type="HOGENOM" id="CLU_000288_63_23_1"/>
<evidence type="ECO:0000256" key="6">
    <source>
        <dbReference type="ARBA" id="ARBA00038999"/>
    </source>
</evidence>
<dbReference type="InterPro" id="IPR000719">
    <property type="entry name" value="Prot_kinase_dom"/>
</dbReference>
<evidence type="ECO:0000256" key="2">
    <source>
        <dbReference type="ARBA" id="ARBA00022741"/>
    </source>
</evidence>
<sequence length="265" mass="29544">MSDLELGRELGHGEAGCVLQARHKPTNRLFALKRVNICEQSTRHQVMRELQAYRECGSMPQIVGLFDVFYVEQRVYMVLELMTWGSLEVLIHSHNVKVKQKGTGKYEKMQESLLSSIAFSVLKALRFLHDDHKMVHRDLKPGNVLLSMDGGVKLSDFGVSIRDADTDCVAGTVGYMSPERLDGQVCSDKGDIWALGIMILECAKGVHPFVTGDYAPRSQADLWAMVVQKEPPSAKGLGYTEAFEHFIDSCLVKLEQCRPSASALL</sequence>
<evidence type="ECO:0000313" key="12">
    <source>
        <dbReference type="EnsemblProtists" id="EKX50765"/>
    </source>
</evidence>
<dbReference type="PROSITE" id="PS50011">
    <property type="entry name" value="PROTEIN_KINASE_DOM"/>
    <property type="match status" value="1"/>
</dbReference>
<dbReference type="GO" id="GO:0004708">
    <property type="term" value="F:MAP kinase kinase activity"/>
    <property type="evidence" value="ECO:0007669"/>
    <property type="project" value="UniProtKB-EC"/>
</dbReference>
<dbReference type="Gene3D" id="1.10.510.10">
    <property type="entry name" value="Transferase(Phosphotransferase) domain 1"/>
    <property type="match status" value="1"/>
</dbReference>
<dbReference type="InterPro" id="IPR008271">
    <property type="entry name" value="Ser/Thr_kinase_AS"/>
</dbReference>
<comment type="catalytic activity">
    <reaction evidence="9">
        <text>L-tyrosyl-[protein] + ATP = O-phospho-L-tyrosyl-[protein] + ADP + H(+)</text>
        <dbReference type="Rhea" id="RHEA:10596"/>
        <dbReference type="Rhea" id="RHEA-COMP:10136"/>
        <dbReference type="Rhea" id="RHEA-COMP:20101"/>
        <dbReference type="ChEBI" id="CHEBI:15378"/>
        <dbReference type="ChEBI" id="CHEBI:30616"/>
        <dbReference type="ChEBI" id="CHEBI:46858"/>
        <dbReference type="ChEBI" id="CHEBI:61978"/>
        <dbReference type="ChEBI" id="CHEBI:456216"/>
        <dbReference type="EC" id="2.7.12.2"/>
    </reaction>
</comment>
<comment type="catalytic activity">
    <reaction evidence="8">
        <text>L-threonyl-[protein] + ATP = O-phospho-L-threonyl-[protein] + ADP + H(+)</text>
        <dbReference type="Rhea" id="RHEA:46608"/>
        <dbReference type="Rhea" id="RHEA-COMP:11060"/>
        <dbReference type="Rhea" id="RHEA-COMP:11605"/>
        <dbReference type="ChEBI" id="CHEBI:15378"/>
        <dbReference type="ChEBI" id="CHEBI:30013"/>
        <dbReference type="ChEBI" id="CHEBI:30616"/>
        <dbReference type="ChEBI" id="CHEBI:61977"/>
        <dbReference type="ChEBI" id="CHEBI:456216"/>
        <dbReference type="EC" id="2.7.12.2"/>
    </reaction>
</comment>
<dbReference type="OMA" id="RISCVYK"/>
<dbReference type="InterPro" id="IPR011009">
    <property type="entry name" value="Kinase-like_dom_sf"/>
</dbReference>
<comment type="similarity">
    <text evidence="5">Belongs to the protein kinase superfamily. STE Ser/Thr protein kinase family. MAP kinase kinase subfamily.</text>
</comment>
<organism evidence="11">
    <name type="scientific">Guillardia theta (strain CCMP2712)</name>
    <name type="common">Cryptophyte</name>
    <dbReference type="NCBI Taxonomy" id="905079"/>
    <lineage>
        <taxon>Eukaryota</taxon>
        <taxon>Cryptophyceae</taxon>
        <taxon>Pyrenomonadales</taxon>
        <taxon>Geminigeraceae</taxon>
        <taxon>Guillardia</taxon>
    </lineage>
</organism>
<reference evidence="12" key="3">
    <citation type="submission" date="2015-06" db="UniProtKB">
        <authorList>
            <consortium name="EnsemblProtists"/>
        </authorList>
    </citation>
    <scope>IDENTIFICATION</scope>
</reference>
<dbReference type="PANTHER" id="PTHR48013">
    <property type="entry name" value="DUAL SPECIFICITY MITOGEN-ACTIVATED PROTEIN KINASE KINASE 5-RELATED"/>
    <property type="match status" value="1"/>
</dbReference>
<dbReference type="PROSITE" id="PS00108">
    <property type="entry name" value="PROTEIN_KINASE_ST"/>
    <property type="match status" value="1"/>
</dbReference>
<evidence type="ECO:0000259" key="10">
    <source>
        <dbReference type="PROSITE" id="PS50011"/>
    </source>
</evidence>
<keyword evidence="2" id="KW-0547">Nucleotide-binding</keyword>
<dbReference type="EMBL" id="JH992977">
    <property type="protein sequence ID" value="EKX50765.1"/>
    <property type="molecule type" value="Genomic_DNA"/>
</dbReference>
<evidence type="ECO:0000256" key="9">
    <source>
        <dbReference type="ARBA" id="ARBA00051693"/>
    </source>
</evidence>
<evidence type="ECO:0000256" key="7">
    <source>
        <dbReference type="ARBA" id="ARBA00049014"/>
    </source>
</evidence>
<accession>L1JRG7</accession>
<feature type="non-terminal residue" evidence="11">
    <location>
        <position position="265"/>
    </location>
</feature>
<dbReference type="EnsemblProtists" id="EKX50765">
    <property type="protein sequence ID" value="EKX50765"/>
    <property type="gene ID" value="GUITHDRAFT_66461"/>
</dbReference>